<dbReference type="InterPro" id="IPR026992">
    <property type="entry name" value="DIOX_N"/>
</dbReference>
<accession>A0A5R9DYJ5</accession>
<dbReference type="Pfam" id="PF14226">
    <property type="entry name" value="DIOX_N"/>
    <property type="match status" value="1"/>
</dbReference>
<comment type="caution">
    <text evidence="6">The sequence shown here is derived from an EMBL/GenBank/DDBJ whole genome shotgun (WGS) entry which is preliminary data.</text>
</comment>
<dbReference type="Pfam" id="PF03171">
    <property type="entry name" value="2OG-FeII_Oxy"/>
    <property type="match status" value="1"/>
</dbReference>
<keyword evidence="2" id="KW-0045">Antibiotic biosynthesis</keyword>
<feature type="domain" description="Isopenicillin N synthase-like Fe(2+) 2OG dioxygenase" evidence="4">
    <location>
        <begin position="235"/>
        <end position="315"/>
    </location>
</feature>
<dbReference type="GO" id="GO:0017000">
    <property type="term" value="P:antibiotic biosynthetic process"/>
    <property type="evidence" value="ECO:0007669"/>
    <property type="project" value="UniProtKB-KW"/>
</dbReference>
<evidence type="ECO:0000256" key="1">
    <source>
        <dbReference type="ARBA" id="ARBA00004792"/>
    </source>
</evidence>
<dbReference type="AlphaFoldDB" id="A0A5R9DYJ5"/>
<dbReference type="InterPro" id="IPR044861">
    <property type="entry name" value="IPNS-like_FE2OG_OXY"/>
</dbReference>
<sequence>MVTLRRPVEGLTTGHRLECPAPRSTTTSAPPPPTGPGPVPDLPIRIDQGHVMLTEIPLGPHGDREHIRGALRDGSFLVRSTVPESLLDEAHGFLLAFFALPSEAKADCRVPGGNGQSGYAPPQVATAGKSTTADCGELFRWGSTLPAGHPLRVRFPARYPAPYFPDHLVPGIGSALRELHGRMLRFQHDVARTVGGALGAHPDYFSEILEDGPVVNRAIWHPPSDPVPPAGRARAAEYRDPDLITAQPRATAGGLQVLIDHEWTAVDVPEGYAAVNVGTVLDRLTNGLARAAVQRVVAVPGQREGRLSIAQFCHPAPWATLAPLPVPGRVERPHRFPALTAEELFQRSVYRMSRFDSRYQPLEPPAPFGVAATAGYARRGPRRPGDRI</sequence>
<evidence type="ECO:0000256" key="3">
    <source>
        <dbReference type="SAM" id="MobiDB-lite"/>
    </source>
</evidence>
<feature type="domain" description="Non-haem dioxygenase N-terminal" evidence="5">
    <location>
        <begin position="77"/>
        <end position="160"/>
    </location>
</feature>
<dbReference type="InterPro" id="IPR050231">
    <property type="entry name" value="Iron_ascorbate_oxido_reductase"/>
</dbReference>
<feature type="region of interest" description="Disordered" evidence="3">
    <location>
        <begin position="1"/>
        <end position="39"/>
    </location>
</feature>
<evidence type="ECO:0000256" key="2">
    <source>
        <dbReference type="ARBA" id="ARBA00023194"/>
    </source>
</evidence>
<keyword evidence="7" id="KW-1185">Reference proteome</keyword>
<evidence type="ECO:0000313" key="6">
    <source>
        <dbReference type="EMBL" id="TLQ42446.1"/>
    </source>
</evidence>
<proteinExistence type="predicted"/>
<reference evidence="6 7" key="1">
    <citation type="submission" date="2019-05" db="EMBL/GenBank/DDBJ databases">
        <title>Streptomyces marianii sp. nov., a novel marine actinomycete from southern coast of India.</title>
        <authorList>
            <person name="Iniyan A.M."/>
            <person name="Wink J."/>
            <person name="Ramprasad E."/>
            <person name="Ramana C.V."/>
            <person name="Bunk B."/>
            <person name="Sproer C."/>
            <person name="Joseph F.-J.R.S."/>
            <person name="Vincent S.G.P."/>
        </authorList>
    </citation>
    <scope>NUCLEOTIDE SEQUENCE [LARGE SCALE GENOMIC DNA]</scope>
    <source>
        <strain evidence="6 7">ICN19</strain>
    </source>
</reference>
<dbReference type="Proteomes" id="UP000305921">
    <property type="component" value="Unassembled WGS sequence"/>
</dbReference>
<comment type="pathway">
    <text evidence="1">Antibiotic biosynthesis.</text>
</comment>
<dbReference type="EMBL" id="VAWE01000001">
    <property type="protein sequence ID" value="TLQ42446.1"/>
    <property type="molecule type" value="Genomic_DNA"/>
</dbReference>
<name>A0A5R9DYJ5_9ACTN</name>
<dbReference type="SUPFAM" id="SSF51197">
    <property type="entry name" value="Clavaminate synthase-like"/>
    <property type="match status" value="1"/>
</dbReference>
<feature type="compositionally biased region" description="Pro residues" evidence="3">
    <location>
        <begin position="29"/>
        <end position="39"/>
    </location>
</feature>
<dbReference type="OrthoDB" id="21825at2"/>
<gene>
    <name evidence="6" type="ORF">FEF34_03810</name>
</gene>
<organism evidence="6 7">
    <name type="scientific">Streptomyces marianii</name>
    <dbReference type="NCBI Taxonomy" id="1817406"/>
    <lineage>
        <taxon>Bacteria</taxon>
        <taxon>Bacillati</taxon>
        <taxon>Actinomycetota</taxon>
        <taxon>Actinomycetes</taxon>
        <taxon>Kitasatosporales</taxon>
        <taxon>Streptomycetaceae</taxon>
        <taxon>Streptomyces</taxon>
    </lineage>
</organism>
<protein>
    <submittedName>
        <fullName evidence="6">Isopenicillin N synthase family oxygenase</fullName>
    </submittedName>
</protein>
<evidence type="ECO:0000313" key="7">
    <source>
        <dbReference type="Proteomes" id="UP000305921"/>
    </source>
</evidence>
<evidence type="ECO:0000259" key="5">
    <source>
        <dbReference type="Pfam" id="PF14226"/>
    </source>
</evidence>
<evidence type="ECO:0000259" key="4">
    <source>
        <dbReference type="Pfam" id="PF03171"/>
    </source>
</evidence>
<dbReference type="PANTHER" id="PTHR47990">
    <property type="entry name" value="2-OXOGLUTARATE (2OG) AND FE(II)-DEPENDENT OXYGENASE SUPERFAMILY PROTEIN-RELATED"/>
    <property type="match status" value="1"/>
</dbReference>
<dbReference type="Gene3D" id="2.60.120.330">
    <property type="entry name" value="B-lactam Antibiotic, Isopenicillin N Synthase, Chain"/>
    <property type="match status" value="1"/>
</dbReference>
<dbReference type="InterPro" id="IPR027443">
    <property type="entry name" value="IPNS-like_sf"/>
</dbReference>